<reference evidence="1" key="1">
    <citation type="journal article" date="2021" name="Proc. Natl. Acad. Sci. U.S.A.">
        <title>A Catalog of Tens of Thousands of Viruses from Human Metagenomes Reveals Hidden Associations with Chronic Diseases.</title>
        <authorList>
            <person name="Tisza M.J."/>
            <person name="Buck C.B."/>
        </authorList>
    </citation>
    <scope>NUCLEOTIDE SEQUENCE</scope>
    <source>
        <strain evidence="1">CtjKY6</strain>
    </source>
</reference>
<organism evidence="1">
    <name type="scientific">Siphoviridae sp. ctjKY6</name>
    <dbReference type="NCBI Taxonomy" id="2825631"/>
    <lineage>
        <taxon>Viruses</taxon>
        <taxon>Duplodnaviria</taxon>
        <taxon>Heunggongvirae</taxon>
        <taxon>Uroviricota</taxon>
        <taxon>Caudoviricetes</taxon>
    </lineage>
</organism>
<protein>
    <submittedName>
        <fullName evidence="1">NLP/P60 family protein, Water/P60 FAMILY PROTEIN, STRUCTURAL GENOMICS</fullName>
    </submittedName>
</protein>
<dbReference type="SUPFAM" id="SSF54001">
    <property type="entry name" value="Cysteine proteinases"/>
    <property type="match status" value="1"/>
</dbReference>
<evidence type="ECO:0000313" key="1">
    <source>
        <dbReference type="EMBL" id="DAF99425.1"/>
    </source>
</evidence>
<dbReference type="Gene3D" id="3.90.1720.10">
    <property type="entry name" value="endopeptidase domain like (from Nostoc punctiforme)"/>
    <property type="match status" value="1"/>
</dbReference>
<dbReference type="EMBL" id="BK016165">
    <property type="protein sequence ID" value="DAF99425.1"/>
    <property type="molecule type" value="Genomic_DNA"/>
</dbReference>
<accession>A0A8S5UY77</accession>
<sequence>MTQADVQRNAIVAWMAKHDGDFGYTNDYRRRDPERYGWGDCSSTIAQAYRQCAGIEIGERSFNIASDPDAYTVASATSWRDLPLQDLKPADIICMGWHSGAFAGRISHVELYAGGMYTWGHGGPGRGPRLHSLSDRSLTGSATIIIVKRYIGDTPDDQTQNQNKGDELTPDEHNMLSWLYENIKVPSQGFGYPQATQNSIAELKEVAANLTQAVESMTATVNRIATDLTVPGYGFGYPAASHAALEETINKLNDIQNTLALKKGDK</sequence>
<dbReference type="GO" id="GO:0001897">
    <property type="term" value="P:symbiont-mediated cytolysis of host cell"/>
    <property type="evidence" value="ECO:0007669"/>
    <property type="project" value="UniProtKB-ARBA"/>
</dbReference>
<proteinExistence type="predicted"/>
<dbReference type="InterPro" id="IPR038765">
    <property type="entry name" value="Papain-like_cys_pep_sf"/>
</dbReference>
<name>A0A8S5UY77_9CAUD</name>